<dbReference type="AlphaFoldDB" id="A0A644V0Y2"/>
<feature type="transmembrane region" description="Helical" evidence="1">
    <location>
        <begin position="6"/>
        <end position="27"/>
    </location>
</feature>
<evidence type="ECO:0008006" key="3">
    <source>
        <dbReference type="Google" id="ProtNLM"/>
    </source>
</evidence>
<evidence type="ECO:0000313" key="2">
    <source>
        <dbReference type="EMBL" id="MPL84996.1"/>
    </source>
</evidence>
<keyword evidence="1" id="KW-0472">Membrane</keyword>
<accession>A0A644V0Y2</accession>
<reference evidence="2" key="1">
    <citation type="submission" date="2019-08" db="EMBL/GenBank/DDBJ databases">
        <authorList>
            <person name="Kucharzyk K."/>
            <person name="Murdoch R.W."/>
            <person name="Higgins S."/>
            <person name="Loffler F."/>
        </authorList>
    </citation>
    <scope>NUCLEOTIDE SEQUENCE</scope>
</reference>
<keyword evidence="1" id="KW-0812">Transmembrane</keyword>
<sequence>MKRKVISYIFLITGVVIVLGYLVFALIRFSVDESDVKCKDLVINVEGKIELIKSGELNDMLRDNDLHPIGQSLNRLRTEQIERFLEQNPLVKQALCYHTPDGCVFVDVSLREPKFLVMANENYYVDQHKEILPVPLHAVAYVPVVTGRVTRSMAKGPLYDFVDFIGKHSFWNAQISQIHVREDMKVELVPRVGSTVILLGSLDDYEEKLSRVYRLYNQGFKVMGWNRYEKLDLQYDNQIVGIRNERKRGDKQIGGF</sequence>
<name>A0A644V0Y2_9ZZZZ</name>
<evidence type="ECO:0000256" key="1">
    <source>
        <dbReference type="SAM" id="Phobius"/>
    </source>
</evidence>
<proteinExistence type="predicted"/>
<keyword evidence="1" id="KW-1133">Transmembrane helix</keyword>
<organism evidence="2">
    <name type="scientific">bioreactor metagenome</name>
    <dbReference type="NCBI Taxonomy" id="1076179"/>
    <lineage>
        <taxon>unclassified sequences</taxon>
        <taxon>metagenomes</taxon>
        <taxon>ecological metagenomes</taxon>
    </lineage>
</organism>
<gene>
    <name evidence="2" type="ORF">SDC9_30962</name>
</gene>
<protein>
    <recommendedName>
        <fullName evidence="3">Cell division protein FtsQ</fullName>
    </recommendedName>
</protein>
<comment type="caution">
    <text evidence="2">The sequence shown here is derived from an EMBL/GenBank/DDBJ whole genome shotgun (WGS) entry which is preliminary data.</text>
</comment>
<dbReference type="EMBL" id="VSSQ01000198">
    <property type="protein sequence ID" value="MPL84996.1"/>
    <property type="molecule type" value="Genomic_DNA"/>
</dbReference>